<gene>
    <name evidence="6" type="ORF">CWS01_05840</name>
</gene>
<evidence type="ECO:0000313" key="7">
    <source>
        <dbReference type="Proteomes" id="UP000233375"/>
    </source>
</evidence>
<dbReference type="AlphaFoldDB" id="A0A2N0Z5J9"/>
<evidence type="ECO:0000256" key="3">
    <source>
        <dbReference type="PIRSR" id="PIRSR001235-1"/>
    </source>
</evidence>
<dbReference type="PANTHER" id="PTHR32494">
    <property type="entry name" value="ALLANTOATE DEIMINASE-RELATED"/>
    <property type="match status" value="1"/>
</dbReference>
<feature type="binding site" evidence="3">
    <location>
        <position position="116"/>
    </location>
    <ligand>
        <name>Zn(2+)</name>
        <dbReference type="ChEBI" id="CHEBI:29105"/>
        <label>2</label>
    </ligand>
</feature>
<dbReference type="SUPFAM" id="SSF53187">
    <property type="entry name" value="Zn-dependent exopeptidases"/>
    <property type="match status" value="1"/>
</dbReference>
<comment type="similarity">
    <text evidence="1">Belongs to the peptidase M20 family.</text>
</comment>
<dbReference type="Pfam" id="PF01546">
    <property type="entry name" value="Peptidase_M20"/>
    <property type="match status" value="1"/>
</dbReference>
<dbReference type="PANTHER" id="PTHR32494:SF5">
    <property type="entry name" value="ALLANTOATE AMIDOHYDROLASE"/>
    <property type="match status" value="1"/>
</dbReference>
<keyword evidence="3" id="KW-0479">Metal-binding</keyword>
<dbReference type="NCBIfam" id="TIGR01879">
    <property type="entry name" value="hydantase"/>
    <property type="match status" value="1"/>
</dbReference>
<feature type="binding site" evidence="4">
    <location>
        <position position="195"/>
    </location>
    <ligand>
        <name>allantoate</name>
        <dbReference type="ChEBI" id="CHEBI:17536"/>
    </ligand>
</feature>
<feature type="binding site" evidence="3">
    <location>
        <position position="70"/>
    </location>
    <ligand>
        <name>Zn(2+)</name>
        <dbReference type="ChEBI" id="CHEBI:29105"/>
        <label>1</label>
    </ligand>
</feature>
<dbReference type="InterPro" id="IPR010158">
    <property type="entry name" value="Amidase_Cbmase"/>
</dbReference>
<keyword evidence="2 6" id="KW-0378">Hydrolase</keyword>
<proteinExistence type="inferred from homology"/>
<feature type="binding site" evidence="3">
    <location>
        <position position="358"/>
    </location>
    <ligand>
        <name>Zn(2+)</name>
        <dbReference type="ChEBI" id="CHEBI:29105"/>
        <label>2</label>
    </ligand>
</feature>
<evidence type="ECO:0000256" key="1">
    <source>
        <dbReference type="ARBA" id="ARBA00006153"/>
    </source>
</evidence>
<feature type="binding site" evidence="4">
    <location>
        <position position="268"/>
    </location>
    <ligand>
        <name>allantoate</name>
        <dbReference type="ChEBI" id="CHEBI:17536"/>
    </ligand>
</feature>
<dbReference type="EMBL" id="PISE01000011">
    <property type="protein sequence ID" value="PKG24767.1"/>
    <property type="molecule type" value="Genomic_DNA"/>
</dbReference>
<feature type="binding site" evidence="3">
    <location>
        <position position="81"/>
    </location>
    <ligand>
        <name>Zn(2+)</name>
        <dbReference type="ChEBI" id="CHEBI:29105"/>
        <label>2</label>
    </ligand>
</feature>
<keyword evidence="7" id="KW-1185">Reference proteome</keyword>
<dbReference type="NCBIfam" id="NF006771">
    <property type="entry name" value="PRK09290.1-5"/>
    <property type="match status" value="1"/>
</dbReference>
<dbReference type="InterPro" id="IPR036264">
    <property type="entry name" value="Bact_exopeptidase_dim_dom"/>
</dbReference>
<comment type="caution">
    <text evidence="6">The sequence shown here is derived from an EMBL/GenBank/DDBJ whole genome shotgun (WGS) entry which is preliminary data.</text>
</comment>
<feature type="binding site" evidence="4">
    <location>
        <position position="255"/>
    </location>
    <ligand>
        <name>allantoate</name>
        <dbReference type="ChEBI" id="CHEBI:17536"/>
    </ligand>
</feature>
<dbReference type="PROSITE" id="PS00758">
    <property type="entry name" value="ARGE_DAPE_CPG2_1"/>
    <property type="match status" value="1"/>
</dbReference>
<dbReference type="Proteomes" id="UP000233375">
    <property type="component" value="Unassembled WGS sequence"/>
</dbReference>
<dbReference type="SUPFAM" id="SSF55031">
    <property type="entry name" value="Bacterial exopeptidase dimerisation domain"/>
    <property type="match status" value="1"/>
</dbReference>
<dbReference type="Gene3D" id="3.30.70.360">
    <property type="match status" value="1"/>
</dbReference>
<reference evidence="6 7" key="1">
    <citation type="journal article" date="2003" name="Int. J. Syst. Evol. Microbiol.">
        <title>Bacillus nealsonii sp. nov., isolated from a spacecraft-assembly facility, whose spores are gamma-radiation resistant.</title>
        <authorList>
            <person name="Venkateswaran K."/>
            <person name="Kempf M."/>
            <person name="Chen F."/>
            <person name="Satomi M."/>
            <person name="Nicholson W."/>
            <person name="Kern R."/>
        </authorList>
    </citation>
    <scope>NUCLEOTIDE SEQUENCE [LARGE SCALE GENOMIC DNA]</scope>
    <source>
        <strain evidence="6 7">FO-92</strain>
    </source>
</reference>
<feature type="domain" description="Peptidase M20 dimerisation" evidence="5">
    <location>
        <begin position="191"/>
        <end position="293"/>
    </location>
</feature>
<dbReference type="InterPro" id="IPR001261">
    <property type="entry name" value="ArgE/DapE_CS"/>
</dbReference>
<dbReference type="OrthoDB" id="9808195at2"/>
<dbReference type="Gene3D" id="3.40.630.10">
    <property type="entry name" value="Zn peptidases"/>
    <property type="match status" value="1"/>
</dbReference>
<evidence type="ECO:0000259" key="5">
    <source>
        <dbReference type="Pfam" id="PF07687"/>
    </source>
</evidence>
<evidence type="ECO:0000256" key="4">
    <source>
        <dbReference type="PIRSR" id="PIRSR001235-2"/>
    </source>
</evidence>
<dbReference type="GO" id="GO:0016813">
    <property type="term" value="F:hydrolase activity, acting on carbon-nitrogen (but not peptide) bonds, in linear amidines"/>
    <property type="evidence" value="ECO:0007669"/>
    <property type="project" value="InterPro"/>
</dbReference>
<evidence type="ECO:0000256" key="2">
    <source>
        <dbReference type="ARBA" id="ARBA00022801"/>
    </source>
</evidence>
<keyword evidence="3" id="KW-0862">Zinc</keyword>
<feature type="binding site" evidence="3">
    <location>
        <position position="170"/>
    </location>
    <ligand>
        <name>Zn(2+)</name>
        <dbReference type="ChEBI" id="CHEBI:29105"/>
        <label>1</label>
    </ligand>
</feature>
<dbReference type="InterPro" id="IPR002933">
    <property type="entry name" value="Peptidase_M20"/>
</dbReference>
<organism evidence="6 7">
    <name type="scientific">Niallia nealsonii</name>
    <dbReference type="NCBI Taxonomy" id="115979"/>
    <lineage>
        <taxon>Bacteria</taxon>
        <taxon>Bacillati</taxon>
        <taxon>Bacillota</taxon>
        <taxon>Bacilli</taxon>
        <taxon>Bacillales</taxon>
        <taxon>Bacillaceae</taxon>
        <taxon>Niallia</taxon>
    </lineage>
</organism>
<dbReference type="InterPro" id="IPR011650">
    <property type="entry name" value="Peptidase_M20_dimer"/>
</dbReference>
<dbReference type="CDD" id="cd03884">
    <property type="entry name" value="M20_bAS"/>
    <property type="match status" value="1"/>
</dbReference>
<dbReference type="GO" id="GO:0046872">
    <property type="term" value="F:metal ion binding"/>
    <property type="evidence" value="ECO:0007669"/>
    <property type="project" value="UniProtKB-KW"/>
</dbReference>
<name>A0A2N0Z5J9_9BACI</name>
<sequence>MKTFFDEIAKINSGTKGYTRLAFSEEEKSAKEWLIGKCQELNLKIRRDSADNIYARLGDGDKPALLIGSHLDTVPEGGLYDGALGVLTGLEALETIIESKIALDSPVELVCFTGEEANPLGGTFGSRTATGLIDFQKEKEEELKQFGFTIEELQQAKMKKEDYLGFVELHIEQGEVLEKNQKNIGIVTSIAGIKRFKVEVFGKPSHSGTTPMTLRSDALVESSKIIQVVNEIAANYGNEMVATVGEFSIKPNLANVVPGYVSMLVEVRGKTWEDMQKVVQQIQAWIKENTKNTTIVDIVEKKPNSLNERIQQVIEEACIQLGYSYRYMISGANHDANSMTYITDAGMIFVPSKDGLSHHPDEYTSWEEIEKGGNVLLKTILTICSNKGE</sequence>
<feature type="binding site" evidence="3">
    <location>
        <position position="81"/>
    </location>
    <ligand>
        <name>Zn(2+)</name>
        <dbReference type="ChEBI" id="CHEBI:29105"/>
        <label>1</label>
    </ligand>
</feature>
<accession>A0A2N0Z5J9</accession>
<comment type="cofactor">
    <cofactor evidence="3">
        <name>Zn(2+)</name>
        <dbReference type="ChEBI" id="CHEBI:29105"/>
    </cofactor>
    <text evidence="3">Binds 2 Zn(2+) ions per subunit.</text>
</comment>
<protein>
    <submittedName>
        <fullName evidence="6">Zn-dependent hydrolase</fullName>
    </submittedName>
</protein>
<evidence type="ECO:0000313" key="6">
    <source>
        <dbReference type="EMBL" id="PKG24767.1"/>
    </source>
</evidence>
<dbReference type="PIRSF" id="PIRSF001235">
    <property type="entry name" value="Amidase_carbamoylase"/>
    <property type="match status" value="1"/>
</dbReference>
<dbReference type="Pfam" id="PF07687">
    <property type="entry name" value="M20_dimer"/>
    <property type="match status" value="1"/>
</dbReference>